<dbReference type="PANTHER" id="PTHR24291">
    <property type="entry name" value="CYTOCHROME P450 FAMILY 4"/>
    <property type="match status" value="1"/>
</dbReference>
<evidence type="ECO:0000256" key="1">
    <source>
        <dbReference type="ARBA" id="ARBA00010617"/>
    </source>
</evidence>
<dbReference type="Pfam" id="PF00067">
    <property type="entry name" value="p450"/>
    <property type="match status" value="1"/>
</dbReference>
<keyword evidence="4 5" id="KW-0349">Heme</keyword>
<gene>
    <name evidence="7" type="ORF">BCR34DRAFT_621490</name>
</gene>
<keyword evidence="3 4" id="KW-0408">Iron</keyword>
<keyword evidence="6" id="KW-1133">Transmembrane helix</keyword>
<dbReference type="InterPro" id="IPR050196">
    <property type="entry name" value="Cytochrome_P450_Monoox"/>
</dbReference>
<dbReference type="InterPro" id="IPR001128">
    <property type="entry name" value="Cyt_P450"/>
</dbReference>
<dbReference type="PANTHER" id="PTHR24291:SF167">
    <property type="entry name" value="CYTOCHROME P450 MONOOXYGENASE GLIC"/>
    <property type="match status" value="1"/>
</dbReference>
<keyword evidence="5" id="KW-0560">Oxidoreductase</keyword>
<dbReference type="PRINTS" id="PR00463">
    <property type="entry name" value="EP450I"/>
</dbReference>
<evidence type="ECO:0000256" key="6">
    <source>
        <dbReference type="SAM" id="Phobius"/>
    </source>
</evidence>
<comment type="similarity">
    <text evidence="1 5">Belongs to the cytochrome P450 family.</text>
</comment>
<keyword evidence="5 7" id="KW-0503">Monooxygenase</keyword>
<proteinExistence type="inferred from homology"/>
<dbReference type="GO" id="GO:0004497">
    <property type="term" value="F:monooxygenase activity"/>
    <property type="evidence" value="ECO:0007669"/>
    <property type="project" value="UniProtKB-KW"/>
</dbReference>
<dbReference type="GO" id="GO:0020037">
    <property type="term" value="F:heme binding"/>
    <property type="evidence" value="ECO:0007669"/>
    <property type="project" value="InterPro"/>
</dbReference>
<feature type="binding site" description="axial binding residue" evidence="4">
    <location>
        <position position="428"/>
    </location>
    <ligand>
        <name>heme</name>
        <dbReference type="ChEBI" id="CHEBI:30413"/>
    </ligand>
    <ligandPart>
        <name>Fe</name>
        <dbReference type="ChEBI" id="CHEBI:18248"/>
    </ligandPart>
</feature>
<evidence type="ECO:0000256" key="2">
    <source>
        <dbReference type="ARBA" id="ARBA00022723"/>
    </source>
</evidence>
<reference evidence="7 8" key="1">
    <citation type="submission" date="2016-07" db="EMBL/GenBank/DDBJ databases">
        <title>Pervasive Adenine N6-methylation of Active Genes in Fungi.</title>
        <authorList>
            <consortium name="DOE Joint Genome Institute"/>
            <person name="Mondo S.J."/>
            <person name="Dannebaum R.O."/>
            <person name="Kuo R.C."/>
            <person name="Labutti K."/>
            <person name="Haridas S."/>
            <person name="Kuo A."/>
            <person name="Salamov A."/>
            <person name="Ahrendt S.R."/>
            <person name="Lipzen A."/>
            <person name="Sullivan W."/>
            <person name="Andreopoulos W.B."/>
            <person name="Clum A."/>
            <person name="Lindquist E."/>
            <person name="Daum C."/>
            <person name="Ramamoorthy G.K."/>
            <person name="Gryganskyi A."/>
            <person name="Culley D."/>
            <person name="Magnuson J.K."/>
            <person name="James T.Y."/>
            <person name="O'Malley M.A."/>
            <person name="Stajich J.E."/>
            <person name="Spatafora J.W."/>
            <person name="Visel A."/>
            <person name="Grigoriev I.V."/>
        </authorList>
    </citation>
    <scope>NUCLEOTIDE SEQUENCE [LARGE SCALE GENOMIC DNA]</scope>
    <source>
        <strain evidence="7 8">CBS 115471</strain>
    </source>
</reference>
<dbReference type="InterPro" id="IPR017972">
    <property type="entry name" value="Cyt_P450_CS"/>
</dbReference>
<keyword evidence="6" id="KW-0472">Membrane</keyword>
<protein>
    <submittedName>
        <fullName evidence="7">Cytochrome P450 monooxygenase GliC2</fullName>
    </submittedName>
</protein>
<accession>A0A1Y2A774</accession>
<evidence type="ECO:0000256" key="5">
    <source>
        <dbReference type="RuleBase" id="RU000461"/>
    </source>
</evidence>
<dbReference type="PROSITE" id="PS00086">
    <property type="entry name" value="CYTOCHROME_P450"/>
    <property type="match status" value="1"/>
</dbReference>
<keyword evidence="2 4" id="KW-0479">Metal-binding</keyword>
<evidence type="ECO:0000256" key="3">
    <source>
        <dbReference type="ARBA" id="ARBA00023004"/>
    </source>
</evidence>
<dbReference type="Gene3D" id="1.10.630.10">
    <property type="entry name" value="Cytochrome P450"/>
    <property type="match status" value="1"/>
</dbReference>
<dbReference type="GO" id="GO:0005506">
    <property type="term" value="F:iron ion binding"/>
    <property type="evidence" value="ECO:0007669"/>
    <property type="project" value="InterPro"/>
</dbReference>
<organism evidence="7 8">
    <name type="scientific">Clohesyomyces aquaticus</name>
    <dbReference type="NCBI Taxonomy" id="1231657"/>
    <lineage>
        <taxon>Eukaryota</taxon>
        <taxon>Fungi</taxon>
        <taxon>Dikarya</taxon>
        <taxon>Ascomycota</taxon>
        <taxon>Pezizomycotina</taxon>
        <taxon>Dothideomycetes</taxon>
        <taxon>Pleosporomycetidae</taxon>
        <taxon>Pleosporales</taxon>
        <taxon>Lindgomycetaceae</taxon>
        <taxon>Clohesyomyces</taxon>
    </lineage>
</organism>
<comment type="cofactor">
    <cofactor evidence="4">
        <name>heme</name>
        <dbReference type="ChEBI" id="CHEBI:30413"/>
    </cofactor>
</comment>
<dbReference type="AlphaFoldDB" id="A0A1Y2A774"/>
<keyword evidence="6" id="KW-0812">Transmembrane</keyword>
<dbReference type="OrthoDB" id="2789670at2759"/>
<evidence type="ECO:0000256" key="4">
    <source>
        <dbReference type="PIRSR" id="PIRSR602401-1"/>
    </source>
</evidence>
<dbReference type="GO" id="GO:0016705">
    <property type="term" value="F:oxidoreductase activity, acting on paired donors, with incorporation or reduction of molecular oxygen"/>
    <property type="evidence" value="ECO:0007669"/>
    <property type="project" value="InterPro"/>
</dbReference>
<name>A0A1Y2A774_9PLEO</name>
<dbReference type="InterPro" id="IPR002401">
    <property type="entry name" value="Cyt_P450_E_grp-I"/>
</dbReference>
<sequence length="483" mass="55156">MSVLSWVAIGLIVACLYWSILHWGIAILERIAGPKWRIPNGSIIERFTNGRASSENWQQYGSVYRLWSGPHPEIVITTPKDFKNFSSDANDHGKPHNMNFGWYLGQVLGQCLGFHNGQSWVRMRKVFDPTFTHSAAVARIETVENAARIYVERLPRLATGFGEKGDADSFELSVAEAFAKFPYFLTACTIYGAMTEAEENNLWRMTNKRIALVPYFVIGGPYRFGLATRLFDHTAIRRLREFESEWTEFHHRIVQERRKQGERPPIIAYWEHYESGNINLPELLQTLDELLILNLDVIAHVITWFITLVADHDTVKEELCEEIAANQHDLSQYITKSDTHLHRCFTESMRIQPFTIFTPGEYSNQVKNFDGVLVKPGTQILLDVLAINVRNPFWGPDSEAFKPSRFKSLKSSELRYNVHSFGIGSRKCMGQYVASHIVKALVVNLFSKYDVVLANKHEEAHGYNVDKSGWTPKAGGSLLLTKK</sequence>
<evidence type="ECO:0000313" key="7">
    <source>
        <dbReference type="EMBL" id="ORY18406.1"/>
    </source>
</evidence>
<dbReference type="STRING" id="1231657.A0A1Y2A774"/>
<comment type="caution">
    <text evidence="7">The sequence shown here is derived from an EMBL/GenBank/DDBJ whole genome shotgun (WGS) entry which is preliminary data.</text>
</comment>
<feature type="transmembrane region" description="Helical" evidence="6">
    <location>
        <begin position="6"/>
        <end position="28"/>
    </location>
</feature>
<dbReference type="InterPro" id="IPR036396">
    <property type="entry name" value="Cyt_P450_sf"/>
</dbReference>
<dbReference type="EMBL" id="MCFA01000007">
    <property type="protein sequence ID" value="ORY18406.1"/>
    <property type="molecule type" value="Genomic_DNA"/>
</dbReference>
<keyword evidence="8" id="KW-1185">Reference proteome</keyword>
<evidence type="ECO:0000313" key="8">
    <source>
        <dbReference type="Proteomes" id="UP000193144"/>
    </source>
</evidence>
<dbReference type="SUPFAM" id="SSF48264">
    <property type="entry name" value="Cytochrome P450"/>
    <property type="match status" value="1"/>
</dbReference>
<dbReference type="CDD" id="cd20615">
    <property type="entry name" value="CYP_GliC-like"/>
    <property type="match status" value="1"/>
</dbReference>
<dbReference type="Proteomes" id="UP000193144">
    <property type="component" value="Unassembled WGS sequence"/>
</dbReference>